<proteinExistence type="predicted"/>
<comment type="caution">
    <text evidence="2">The sequence shown here is derived from an EMBL/GenBank/DDBJ whole genome shotgun (WGS) entry which is preliminary data.</text>
</comment>
<keyword evidence="1" id="KW-0812">Transmembrane</keyword>
<organism evidence="2 3">
    <name type="scientific">Cichlidogyrus casuarinus</name>
    <dbReference type="NCBI Taxonomy" id="1844966"/>
    <lineage>
        <taxon>Eukaryota</taxon>
        <taxon>Metazoa</taxon>
        <taxon>Spiralia</taxon>
        <taxon>Lophotrochozoa</taxon>
        <taxon>Platyhelminthes</taxon>
        <taxon>Monogenea</taxon>
        <taxon>Monopisthocotylea</taxon>
        <taxon>Dactylogyridea</taxon>
        <taxon>Ancyrocephalidae</taxon>
        <taxon>Cichlidogyrus</taxon>
    </lineage>
</organism>
<name>A0ABD2QEY0_9PLAT</name>
<feature type="transmembrane region" description="Helical" evidence="1">
    <location>
        <begin position="92"/>
        <end position="113"/>
    </location>
</feature>
<dbReference type="Proteomes" id="UP001626550">
    <property type="component" value="Unassembled WGS sequence"/>
</dbReference>
<evidence type="ECO:0000313" key="3">
    <source>
        <dbReference type="Proteomes" id="UP001626550"/>
    </source>
</evidence>
<dbReference type="AlphaFoldDB" id="A0ABD2QEY0"/>
<keyword evidence="1" id="KW-0472">Membrane</keyword>
<dbReference type="EMBL" id="JBJKFK010000295">
    <property type="protein sequence ID" value="KAL3318035.1"/>
    <property type="molecule type" value="Genomic_DNA"/>
</dbReference>
<evidence type="ECO:0000256" key="1">
    <source>
        <dbReference type="SAM" id="Phobius"/>
    </source>
</evidence>
<accession>A0ABD2QEY0</accession>
<protein>
    <submittedName>
        <fullName evidence="2">Uncharacterized protein</fullName>
    </submittedName>
</protein>
<reference evidence="2 3" key="1">
    <citation type="submission" date="2024-11" db="EMBL/GenBank/DDBJ databases">
        <title>Adaptive evolution of stress response genes in parasites aligns with host niche diversity.</title>
        <authorList>
            <person name="Hahn C."/>
            <person name="Resl P."/>
        </authorList>
    </citation>
    <scope>NUCLEOTIDE SEQUENCE [LARGE SCALE GENOMIC DNA]</scope>
    <source>
        <strain evidence="2">EGGRZ-B1_66</strain>
        <tissue evidence="2">Body</tissue>
    </source>
</reference>
<sequence length="137" mass="16102">MYHNYYQSAPNSVNRALKLSSLALLTSYQFQMRKVRIVWNPYKMPNKMCTEYCFIRKSMDWHPSNLLWDFSKLFIGTSLPGMCYLNEETGSISVAAFILLFVTLFCSLHRLYIRNVYSRNHQTRACCKCTKFGMGLH</sequence>
<keyword evidence="3" id="KW-1185">Reference proteome</keyword>
<keyword evidence="1" id="KW-1133">Transmembrane helix</keyword>
<evidence type="ECO:0000313" key="2">
    <source>
        <dbReference type="EMBL" id="KAL3318035.1"/>
    </source>
</evidence>
<gene>
    <name evidence="2" type="ORF">Ciccas_003302</name>
</gene>